<dbReference type="PANTHER" id="PTHR47234:SF2">
    <property type="entry name" value="TONB-DEPENDENT RECEPTOR"/>
    <property type="match status" value="1"/>
</dbReference>
<evidence type="ECO:0000256" key="1">
    <source>
        <dbReference type="ARBA" id="ARBA00004571"/>
    </source>
</evidence>
<evidence type="ECO:0000256" key="8">
    <source>
        <dbReference type="ARBA" id="ARBA00023170"/>
    </source>
</evidence>
<keyword evidence="4 10" id="KW-1134">Transmembrane beta strand</keyword>
<keyword evidence="3 10" id="KW-0813">Transport</keyword>
<dbReference type="InterPro" id="IPR037066">
    <property type="entry name" value="Plug_dom_sf"/>
</dbReference>
<dbReference type="InterPro" id="IPR012910">
    <property type="entry name" value="Plug_dom"/>
</dbReference>
<evidence type="ECO:0000313" key="15">
    <source>
        <dbReference type="EMBL" id="WIT10767.1"/>
    </source>
</evidence>
<dbReference type="Gene3D" id="2.40.170.20">
    <property type="entry name" value="TonB-dependent receptor, beta-barrel domain"/>
    <property type="match status" value="1"/>
</dbReference>
<feature type="chain" id="PRO_5041704914" evidence="12">
    <location>
        <begin position="33"/>
        <end position="937"/>
    </location>
</feature>
<organism evidence="15 16">
    <name type="scientific">Paucibacter sediminis</name>
    <dbReference type="NCBI Taxonomy" id="3019553"/>
    <lineage>
        <taxon>Bacteria</taxon>
        <taxon>Pseudomonadati</taxon>
        <taxon>Pseudomonadota</taxon>
        <taxon>Betaproteobacteria</taxon>
        <taxon>Burkholderiales</taxon>
        <taxon>Sphaerotilaceae</taxon>
        <taxon>Roseateles</taxon>
    </lineage>
</organism>
<dbReference type="AlphaFoldDB" id="A0AA95N9A1"/>
<evidence type="ECO:0000256" key="12">
    <source>
        <dbReference type="SAM" id="SignalP"/>
    </source>
</evidence>
<evidence type="ECO:0000256" key="11">
    <source>
        <dbReference type="RuleBase" id="RU003357"/>
    </source>
</evidence>
<evidence type="ECO:0000256" key="5">
    <source>
        <dbReference type="ARBA" id="ARBA00022692"/>
    </source>
</evidence>
<name>A0AA95N9A1_9BURK</name>
<proteinExistence type="inferred from homology"/>
<keyword evidence="6 11" id="KW-0798">TonB box</keyword>
<dbReference type="KEGG" id="pais:PFX98_17865"/>
<comment type="subcellular location">
    <subcellularLocation>
        <location evidence="1 10">Cell outer membrane</location>
        <topology evidence="1 10">Multi-pass membrane protein</topology>
    </subcellularLocation>
</comment>
<sequence length="937" mass="99732">MFTETNLARALRQLCSGGLAVSAGLLAGAAWAQDTTADASLQRVIVTGSSIKRIAAEGALPVQVVTRAQIEQSGVNSVADLIAALPSMQGFTTASASVNGGGGGLQTASIHAIGEGYTLVLLNGRRLAPATSGSTVNLGSIPLAAVERVEVLTDGANTLYGSDAIAGVINFILKKNQTELEISVSGSTPQAKGGGQSTNIGISKGWGNLDGDGFNLMVSAAHDEQRALLASQRSFSKSGVIPFSHEGKAYSFYQLSGNSIPGIATVKYTDASGVANAARFSPDYLATGKCNGLNLYLVERTCRFDYTGAVQDVPGLKRDSATATLNVKLNADTTLFADTLFSRFVNRAQYAPPANGFGIELNSALYAKSIAPYLQRLGIAPASVINATMNLRLADAGGRTDAFRTDAQHLVLGVEGSAKGWDYGVSLTHSVNKASDKADGGYVDLSKFQGLVDSGAFDPFAPPGSAQDTLAPLVLHKVVSRTDSKLDTLSLRGSTELFRLPGGSAQLGLGADATRQSYIYQPDLDFFPGGHPVDARRRNWGSYAELLLPLARQLDLTASTRYDSYSAVSNGMTFDSSGKPAGPAEQGNAASKATYKLALRYHPLENLLLRASYGTGFKVADLTTIVNPLQDGGASKFHACPITNKSDPRYVMCYPGSTEYTILSGGNPFQGEAGLKPEESRQATLGVRFEPGAGLSLGLDWWNVSLSNQIQTLSEDMVFDNPARYDSLFRAYYSPAQKQEVLAAALTPFNLASSRYQGLDWDHSFKTATPWGRLNLNWTGTYMLKSEQAVPGGLTEKNIGRFNSYSNATFRVISRLNAALTLSEAWTHALALNYRSGYTDQTYSSADGSPVIEINADGSAGAFVPIQRRVSSYKTLDWQTRYAPSKALVLTLGVRNLLDTDPPFSIRNAGGGNQSGYDGRYTDPLGRQLYATARYRF</sequence>
<dbReference type="PROSITE" id="PS52016">
    <property type="entry name" value="TONB_DEPENDENT_REC_3"/>
    <property type="match status" value="1"/>
</dbReference>
<dbReference type="Pfam" id="PF07715">
    <property type="entry name" value="Plug"/>
    <property type="match status" value="1"/>
</dbReference>
<keyword evidence="7 10" id="KW-0472">Membrane</keyword>
<evidence type="ECO:0000256" key="6">
    <source>
        <dbReference type="ARBA" id="ARBA00023077"/>
    </source>
</evidence>
<evidence type="ECO:0000259" key="14">
    <source>
        <dbReference type="Pfam" id="PF07715"/>
    </source>
</evidence>
<evidence type="ECO:0000256" key="3">
    <source>
        <dbReference type="ARBA" id="ARBA00022448"/>
    </source>
</evidence>
<evidence type="ECO:0000256" key="7">
    <source>
        <dbReference type="ARBA" id="ARBA00023136"/>
    </source>
</evidence>
<evidence type="ECO:0000313" key="16">
    <source>
        <dbReference type="Proteomes" id="UP001177769"/>
    </source>
</evidence>
<dbReference type="CDD" id="cd01347">
    <property type="entry name" value="ligand_gated_channel"/>
    <property type="match status" value="1"/>
</dbReference>
<keyword evidence="12" id="KW-0732">Signal</keyword>
<reference evidence="15" key="1">
    <citation type="submission" date="2023-01" db="EMBL/GenBank/DDBJ databases">
        <title>Whole genome sequence of Paucibacter sp. S2-9 isolated from pond sediment.</title>
        <authorList>
            <person name="Jung J.Y."/>
        </authorList>
    </citation>
    <scope>NUCLEOTIDE SEQUENCE</scope>
    <source>
        <strain evidence="15">S2-9</strain>
    </source>
</reference>
<dbReference type="RefSeq" id="WP_285231841.1">
    <property type="nucleotide sequence ID" value="NZ_CP116346.1"/>
</dbReference>
<dbReference type="InterPro" id="IPR039426">
    <property type="entry name" value="TonB-dep_rcpt-like"/>
</dbReference>
<dbReference type="EMBL" id="CP116346">
    <property type="protein sequence ID" value="WIT10767.1"/>
    <property type="molecule type" value="Genomic_DNA"/>
</dbReference>
<protein>
    <submittedName>
        <fullName evidence="15">TonB-dependent receptor</fullName>
    </submittedName>
</protein>
<feature type="domain" description="TonB-dependent receptor plug" evidence="14">
    <location>
        <begin position="60"/>
        <end position="168"/>
    </location>
</feature>
<keyword evidence="9 10" id="KW-0998">Cell outer membrane</keyword>
<dbReference type="InterPro" id="IPR000531">
    <property type="entry name" value="Beta-barrel_TonB"/>
</dbReference>
<dbReference type="InterPro" id="IPR036942">
    <property type="entry name" value="Beta-barrel_TonB_sf"/>
</dbReference>
<evidence type="ECO:0000259" key="13">
    <source>
        <dbReference type="Pfam" id="PF00593"/>
    </source>
</evidence>
<gene>
    <name evidence="15" type="ORF">PFX98_17865</name>
</gene>
<evidence type="ECO:0000256" key="9">
    <source>
        <dbReference type="ARBA" id="ARBA00023237"/>
    </source>
</evidence>
<evidence type="ECO:0000256" key="2">
    <source>
        <dbReference type="ARBA" id="ARBA00009810"/>
    </source>
</evidence>
<evidence type="ECO:0000256" key="4">
    <source>
        <dbReference type="ARBA" id="ARBA00022452"/>
    </source>
</evidence>
<dbReference type="Proteomes" id="UP001177769">
    <property type="component" value="Chromosome"/>
</dbReference>
<keyword evidence="8 15" id="KW-0675">Receptor</keyword>
<dbReference type="PANTHER" id="PTHR47234">
    <property type="match status" value="1"/>
</dbReference>
<dbReference type="GO" id="GO:0009279">
    <property type="term" value="C:cell outer membrane"/>
    <property type="evidence" value="ECO:0007669"/>
    <property type="project" value="UniProtKB-SubCell"/>
</dbReference>
<keyword evidence="16" id="KW-1185">Reference proteome</keyword>
<dbReference type="Gene3D" id="2.170.130.10">
    <property type="entry name" value="TonB-dependent receptor, plug domain"/>
    <property type="match status" value="1"/>
</dbReference>
<accession>A0AA95N9A1</accession>
<feature type="domain" description="TonB-dependent receptor-like beta-barrel" evidence="13">
    <location>
        <begin position="358"/>
        <end position="897"/>
    </location>
</feature>
<evidence type="ECO:0000256" key="10">
    <source>
        <dbReference type="PROSITE-ProRule" id="PRU01360"/>
    </source>
</evidence>
<dbReference type="SUPFAM" id="SSF56935">
    <property type="entry name" value="Porins"/>
    <property type="match status" value="1"/>
</dbReference>
<dbReference type="Pfam" id="PF00593">
    <property type="entry name" value="TonB_dep_Rec_b-barrel"/>
    <property type="match status" value="1"/>
</dbReference>
<feature type="signal peptide" evidence="12">
    <location>
        <begin position="1"/>
        <end position="32"/>
    </location>
</feature>
<keyword evidence="5 10" id="KW-0812">Transmembrane</keyword>
<comment type="similarity">
    <text evidence="2 10 11">Belongs to the TonB-dependent receptor family.</text>
</comment>